<reference evidence="3" key="1">
    <citation type="submission" date="2016-10" db="EMBL/GenBank/DDBJ databases">
        <authorList>
            <person name="Varghese N."/>
            <person name="Submissions S."/>
        </authorList>
    </citation>
    <scope>NUCLEOTIDE SEQUENCE [LARGE SCALE GENOMIC DNA]</scope>
    <source>
        <strain evidence="3">DSM 10146</strain>
    </source>
</reference>
<organism evidence="2 3">
    <name type="scientific">Salipiger thiooxidans</name>
    <dbReference type="NCBI Taxonomy" id="282683"/>
    <lineage>
        <taxon>Bacteria</taxon>
        <taxon>Pseudomonadati</taxon>
        <taxon>Pseudomonadota</taxon>
        <taxon>Alphaproteobacteria</taxon>
        <taxon>Rhodobacterales</taxon>
        <taxon>Roseobacteraceae</taxon>
        <taxon>Salipiger</taxon>
    </lineage>
</organism>
<protein>
    <submittedName>
        <fullName evidence="2">Acetyltransferase (GNAT) domain-containing protein</fullName>
    </submittedName>
</protein>
<dbReference type="Proteomes" id="UP000198994">
    <property type="component" value="Unassembled WGS sequence"/>
</dbReference>
<dbReference type="AlphaFoldDB" id="A0A1G7K425"/>
<dbReference type="PROSITE" id="PS51186">
    <property type="entry name" value="GNAT"/>
    <property type="match status" value="1"/>
</dbReference>
<dbReference type="InterPro" id="IPR016181">
    <property type="entry name" value="Acyl_CoA_acyltransferase"/>
</dbReference>
<evidence type="ECO:0000313" key="3">
    <source>
        <dbReference type="Proteomes" id="UP000198994"/>
    </source>
</evidence>
<dbReference type="InterPro" id="IPR000182">
    <property type="entry name" value="GNAT_dom"/>
</dbReference>
<dbReference type="GO" id="GO:0016747">
    <property type="term" value="F:acyltransferase activity, transferring groups other than amino-acyl groups"/>
    <property type="evidence" value="ECO:0007669"/>
    <property type="project" value="InterPro"/>
</dbReference>
<dbReference type="SUPFAM" id="SSF55729">
    <property type="entry name" value="Acyl-CoA N-acyltransferases (Nat)"/>
    <property type="match status" value="1"/>
</dbReference>
<name>A0A1G7K425_9RHOB</name>
<proteinExistence type="predicted"/>
<keyword evidence="2" id="KW-0808">Transferase</keyword>
<dbReference type="Gene3D" id="3.40.630.30">
    <property type="match status" value="1"/>
</dbReference>
<sequence length="206" mass="23704">MPYTFKRGPSAFEPPSLHEIHLEQENRRLQADLRAFVAIAVQHGLRNYCENRHPDLLQELEDGIERSEERTEIKYARILAALTKVPGLHAVRGDTEERTYYMTAEENVAYVEHSLKNRRFILSGIWVAPAWRGQGIAHRILRRLLDAADDAEIGVALYHEPFGEPGLQKDELEAFYSRHGFHRHASAPDGLYRYPGSPLDMHLRPD</sequence>
<dbReference type="EMBL" id="FNAV01000017">
    <property type="protein sequence ID" value="SDF32048.1"/>
    <property type="molecule type" value="Genomic_DNA"/>
</dbReference>
<dbReference type="STRING" id="282683.SAMN04488105_11734"/>
<dbReference type="OrthoDB" id="7845888at2"/>
<evidence type="ECO:0000313" key="2">
    <source>
        <dbReference type="EMBL" id="SDF32048.1"/>
    </source>
</evidence>
<accession>A0A1G7K425</accession>
<dbReference type="Pfam" id="PF13508">
    <property type="entry name" value="Acetyltransf_7"/>
    <property type="match status" value="1"/>
</dbReference>
<evidence type="ECO:0000259" key="1">
    <source>
        <dbReference type="PROSITE" id="PS51186"/>
    </source>
</evidence>
<dbReference type="CDD" id="cd04301">
    <property type="entry name" value="NAT_SF"/>
    <property type="match status" value="1"/>
</dbReference>
<feature type="domain" description="N-acetyltransferase" evidence="1">
    <location>
        <begin position="31"/>
        <end position="206"/>
    </location>
</feature>
<keyword evidence="3" id="KW-1185">Reference proteome</keyword>
<gene>
    <name evidence="2" type="ORF">SAMN04488105_11734</name>
</gene>